<reference evidence="2" key="1">
    <citation type="submission" date="2020-05" db="EMBL/GenBank/DDBJ databases">
        <authorList>
            <person name="Chiriac C."/>
            <person name="Salcher M."/>
            <person name="Ghai R."/>
            <person name="Kavagutti S V."/>
        </authorList>
    </citation>
    <scope>NUCLEOTIDE SEQUENCE</scope>
</reference>
<dbReference type="EMBL" id="CAEZWE010000030">
    <property type="protein sequence ID" value="CAB4652914.1"/>
    <property type="molecule type" value="Genomic_DNA"/>
</dbReference>
<dbReference type="AlphaFoldDB" id="A0A6J6DDM8"/>
<evidence type="ECO:0000256" key="1">
    <source>
        <dbReference type="SAM" id="Phobius"/>
    </source>
</evidence>
<gene>
    <name evidence="2" type="ORF">UFOPK1572_00822</name>
    <name evidence="3" type="ORF">UFOPK2169_00889</name>
</gene>
<protein>
    <submittedName>
        <fullName evidence="2">Unannotated protein</fullName>
    </submittedName>
</protein>
<proteinExistence type="predicted"/>
<accession>A0A6J6DDM8</accession>
<dbReference type="EMBL" id="CAEZTC010000092">
    <property type="protein sequence ID" value="CAB4560799.1"/>
    <property type="molecule type" value="Genomic_DNA"/>
</dbReference>
<keyword evidence="1" id="KW-1133">Transmembrane helix</keyword>
<keyword evidence="1" id="KW-0812">Transmembrane</keyword>
<evidence type="ECO:0000313" key="3">
    <source>
        <dbReference type="EMBL" id="CAB4652914.1"/>
    </source>
</evidence>
<organism evidence="2">
    <name type="scientific">freshwater metagenome</name>
    <dbReference type="NCBI Taxonomy" id="449393"/>
    <lineage>
        <taxon>unclassified sequences</taxon>
        <taxon>metagenomes</taxon>
        <taxon>ecological metagenomes</taxon>
    </lineage>
</organism>
<sequence>MSLLVVFSVIFSAIAVFVIATVVVGREARRLDAVAPRVVYEIDAAVEFVANRLPTETQSRLTMDELRGLLLGHLNWLSERNLMPADVTDRVQDIDTPLIVDENVLSAFLLREAENRGVELLDDVDVIHVVDAHNAYFAAIGAVGPRAENP</sequence>
<evidence type="ECO:0000313" key="2">
    <source>
        <dbReference type="EMBL" id="CAB4560799.1"/>
    </source>
</evidence>
<feature type="transmembrane region" description="Helical" evidence="1">
    <location>
        <begin position="6"/>
        <end position="24"/>
    </location>
</feature>
<keyword evidence="1" id="KW-0472">Membrane</keyword>
<name>A0A6J6DDM8_9ZZZZ</name>